<evidence type="ECO:0000313" key="3">
    <source>
        <dbReference type="EMBL" id="OWY30535.1"/>
    </source>
</evidence>
<dbReference type="PROSITE" id="PS51471">
    <property type="entry name" value="FE2OG_OXY"/>
    <property type="match status" value="1"/>
</dbReference>
<comment type="similarity">
    <text evidence="1">Belongs to the iron/ascorbate-dependent oxidoreductase family.</text>
</comment>
<keyword evidence="1" id="KW-0408">Iron</keyword>
<dbReference type="AlphaFoldDB" id="A0A246WTW8"/>
<dbReference type="RefSeq" id="WP_088749683.1">
    <property type="nucleotide sequence ID" value="NZ_NJGU01000001.1"/>
</dbReference>
<dbReference type="Proteomes" id="UP000197596">
    <property type="component" value="Unassembled WGS sequence"/>
</dbReference>
<gene>
    <name evidence="3" type="ORF">CEJ42_00135</name>
</gene>
<name>A0A246WTW8_9BURK</name>
<dbReference type="InterPro" id="IPR005123">
    <property type="entry name" value="Oxoglu/Fe-dep_dioxygenase_dom"/>
</dbReference>
<evidence type="ECO:0000259" key="2">
    <source>
        <dbReference type="PROSITE" id="PS51471"/>
    </source>
</evidence>
<protein>
    <submittedName>
        <fullName evidence="3">Proline hydroxylase</fullName>
    </submittedName>
</protein>
<dbReference type="EMBL" id="NJGU01000001">
    <property type="protein sequence ID" value="OWY30535.1"/>
    <property type="molecule type" value="Genomic_DNA"/>
</dbReference>
<organism evidence="3 4">
    <name type="scientific">Herbaspirillum robiniae</name>
    <dbReference type="NCBI Taxonomy" id="2014887"/>
    <lineage>
        <taxon>Bacteria</taxon>
        <taxon>Pseudomonadati</taxon>
        <taxon>Pseudomonadota</taxon>
        <taxon>Betaproteobacteria</taxon>
        <taxon>Burkholderiales</taxon>
        <taxon>Oxalobacteraceae</taxon>
        <taxon>Herbaspirillum</taxon>
    </lineage>
</organism>
<dbReference type="GO" id="GO:0016491">
    <property type="term" value="F:oxidoreductase activity"/>
    <property type="evidence" value="ECO:0007669"/>
    <property type="project" value="UniProtKB-KW"/>
</dbReference>
<keyword evidence="1" id="KW-0560">Oxidoreductase</keyword>
<sequence length="252" mass="28090">MPSIATLPPGTAPFADLPSRIDALPWPSLALDLDAAGWAMIPGLLDAREAASLAGCYDDDRLFRSRVVMARHNFGLGEYKYFRYPLPSPVQMLRTALYARLAPLANRWNRLMGLPVRYPDTHADFQQRCNAAGQVRPTPLLLRYGAGDYNCLHQDLYGEHVFPLQVAILLSEPGRDFEGGEFVLTEQRPRMQSRPEVVPLRQGDAVVFAVNQRPVQGARGAGHVYRVSMRHGVSRLRAGHRHTLGVIFHDAT</sequence>
<dbReference type="Pfam" id="PF09859">
    <property type="entry name" value="Oxygenase-NA"/>
    <property type="match status" value="1"/>
</dbReference>
<dbReference type="Gene3D" id="2.60.120.620">
    <property type="entry name" value="q2cbj1_9rhob like domain"/>
    <property type="match status" value="1"/>
</dbReference>
<feature type="domain" description="Fe2OG dioxygenase" evidence="2">
    <location>
        <begin position="135"/>
        <end position="251"/>
    </location>
</feature>
<comment type="caution">
    <text evidence="3">The sequence shown here is derived from an EMBL/GenBank/DDBJ whole genome shotgun (WGS) entry which is preliminary data.</text>
</comment>
<reference evidence="3 4" key="1">
    <citation type="submission" date="2017-06" db="EMBL/GenBank/DDBJ databases">
        <title>Herbaspirillum phytohormonus sp. nov., isolated from the root nodule of Robinia pseudoacacia in lead-zinc mine.</title>
        <authorList>
            <person name="Fan M."/>
            <person name="Lin Y."/>
        </authorList>
    </citation>
    <scope>NUCLEOTIDE SEQUENCE [LARGE SCALE GENOMIC DNA]</scope>
    <source>
        <strain evidence="3 4">HZ10</strain>
    </source>
</reference>
<evidence type="ECO:0000313" key="4">
    <source>
        <dbReference type="Proteomes" id="UP000197596"/>
    </source>
</evidence>
<accession>A0A246WTW8</accession>
<dbReference type="GO" id="GO:0046872">
    <property type="term" value="F:metal ion binding"/>
    <property type="evidence" value="ECO:0007669"/>
    <property type="project" value="UniProtKB-KW"/>
</dbReference>
<evidence type="ECO:0000256" key="1">
    <source>
        <dbReference type="RuleBase" id="RU003682"/>
    </source>
</evidence>
<keyword evidence="1" id="KW-0479">Metal-binding</keyword>
<dbReference type="InterPro" id="IPR018655">
    <property type="entry name" value="DUF2086"/>
</dbReference>
<proteinExistence type="inferred from homology"/>